<dbReference type="AlphaFoldDB" id="A0A8J6PZD6"/>
<dbReference type="GO" id="GO:0055085">
    <property type="term" value="P:transmembrane transport"/>
    <property type="evidence" value="ECO:0007669"/>
    <property type="project" value="InterPro"/>
</dbReference>
<reference evidence="3 4" key="1">
    <citation type="journal article" date="2018" name="J. Microbiol.">
        <title>Aestuariibaculum marinum sp. nov., a marine bacterium isolated from seawater in South Korea.</title>
        <authorList>
            <person name="Choi J."/>
            <person name="Lee D."/>
            <person name="Jang J.H."/>
            <person name="Cha S."/>
            <person name="Seo T."/>
        </authorList>
    </citation>
    <scope>NUCLEOTIDE SEQUENCE [LARGE SCALE GENOMIC DNA]</scope>
    <source>
        <strain evidence="3 4">IP7</strain>
    </source>
</reference>
<evidence type="ECO:0000313" key="4">
    <source>
        <dbReference type="Proteomes" id="UP000621516"/>
    </source>
</evidence>
<evidence type="ECO:0000256" key="1">
    <source>
        <dbReference type="SAM" id="Phobius"/>
    </source>
</evidence>
<protein>
    <submittedName>
        <fullName evidence="3">Energy transducer TonB</fullName>
    </submittedName>
</protein>
<proteinExistence type="predicted"/>
<feature type="domain" description="TonB C-terminal" evidence="2">
    <location>
        <begin position="187"/>
        <end position="246"/>
    </location>
</feature>
<dbReference type="InterPro" id="IPR037682">
    <property type="entry name" value="TonB_C"/>
</dbReference>
<dbReference type="RefSeq" id="WP_188224130.1">
    <property type="nucleotide sequence ID" value="NZ_JACVXD010000007.1"/>
</dbReference>
<accession>A0A8J6PZD6</accession>
<keyword evidence="1" id="KW-0812">Transmembrane</keyword>
<gene>
    <name evidence="3" type="ORF">ICJ85_12500</name>
</gene>
<dbReference type="SUPFAM" id="SSF74653">
    <property type="entry name" value="TolA/TonB C-terminal domain"/>
    <property type="match status" value="1"/>
</dbReference>
<organism evidence="3 4">
    <name type="scientific">Aestuariibaculum marinum</name>
    <dbReference type="NCBI Taxonomy" id="2683592"/>
    <lineage>
        <taxon>Bacteria</taxon>
        <taxon>Pseudomonadati</taxon>
        <taxon>Bacteroidota</taxon>
        <taxon>Flavobacteriia</taxon>
        <taxon>Flavobacteriales</taxon>
        <taxon>Flavobacteriaceae</taxon>
    </lineage>
</organism>
<dbReference type="EMBL" id="JACVXD010000007">
    <property type="protein sequence ID" value="MBD0824836.1"/>
    <property type="molecule type" value="Genomic_DNA"/>
</dbReference>
<sequence>MKKSQKHEANLQKNTTLYFQIGLIVCLLSAYGLLEMKFESELPKDYGDIPAIEINEEIAIENIKVLEENITEPVQKNQEKVVLHEEPNIVEDDIIFEEPKEIVTAEQNTTPNEDLAIGDIDVVEAPVDNAPVDFIRVEQVPIYPGCEKEKDNEGRKKCMSDKINKLIQKKFNTGLGGDLGLTGRQVIFTRFTIDKTGQLNDLQIRAPHPELEKEAERVIEFIPQMEPGKQRDKSVNVIYNLPIVFQVQD</sequence>
<keyword evidence="1" id="KW-1133">Transmembrane helix</keyword>
<dbReference type="Pfam" id="PF03544">
    <property type="entry name" value="TonB_C"/>
    <property type="match status" value="1"/>
</dbReference>
<keyword evidence="4" id="KW-1185">Reference proteome</keyword>
<keyword evidence="1" id="KW-0472">Membrane</keyword>
<name>A0A8J6PZD6_9FLAO</name>
<dbReference type="Proteomes" id="UP000621516">
    <property type="component" value="Unassembled WGS sequence"/>
</dbReference>
<evidence type="ECO:0000259" key="2">
    <source>
        <dbReference type="Pfam" id="PF03544"/>
    </source>
</evidence>
<dbReference type="Gene3D" id="3.30.1150.10">
    <property type="match status" value="1"/>
</dbReference>
<feature type="transmembrane region" description="Helical" evidence="1">
    <location>
        <begin position="17"/>
        <end position="34"/>
    </location>
</feature>
<comment type="caution">
    <text evidence="3">The sequence shown here is derived from an EMBL/GenBank/DDBJ whole genome shotgun (WGS) entry which is preliminary data.</text>
</comment>
<evidence type="ECO:0000313" key="3">
    <source>
        <dbReference type="EMBL" id="MBD0824836.1"/>
    </source>
</evidence>